<dbReference type="InterPro" id="IPR038665">
    <property type="entry name" value="Voltage-dep_anion_channel_sf"/>
</dbReference>
<feature type="transmembrane region" description="Helical" evidence="8">
    <location>
        <begin position="146"/>
        <end position="167"/>
    </location>
</feature>
<evidence type="ECO:0000256" key="1">
    <source>
        <dbReference type="ARBA" id="ARBA00004651"/>
    </source>
</evidence>
<keyword evidence="6 8" id="KW-1133">Transmembrane helix</keyword>
<evidence type="ECO:0000256" key="6">
    <source>
        <dbReference type="ARBA" id="ARBA00022989"/>
    </source>
</evidence>
<evidence type="ECO:0000256" key="8">
    <source>
        <dbReference type="SAM" id="Phobius"/>
    </source>
</evidence>
<feature type="transmembrane region" description="Helical" evidence="8">
    <location>
        <begin position="250"/>
        <end position="271"/>
    </location>
</feature>
<comment type="similarity">
    <text evidence="2">Belongs to the tellurite-resistance/dicarboxylate transporter (TDT) family.</text>
</comment>
<reference evidence="9 10" key="1">
    <citation type="submission" date="2015-09" db="EMBL/GenBank/DDBJ databases">
        <title>Draft genome sequence of Alicyclobacillus ferrooxydans DSM 22381.</title>
        <authorList>
            <person name="Hemp J."/>
        </authorList>
    </citation>
    <scope>NUCLEOTIDE SEQUENCE [LARGE SCALE GENOMIC DNA]</scope>
    <source>
        <strain evidence="9 10">TC-34</strain>
    </source>
</reference>
<keyword evidence="4" id="KW-1003">Cell membrane</keyword>
<feature type="transmembrane region" description="Helical" evidence="8">
    <location>
        <begin position="318"/>
        <end position="339"/>
    </location>
</feature>
<comment type="caution">
    <text evidence="9">The sequence shown here is derived from an EMBL/GenBank/DDBJ whole genome shotgun (WGS) entry which is preliminary data.</text>
</comment>
<keyword evidence="3" id="KW-0813">Transport</keyword>
<dbReference type="Proteomes" id="UP000050482">
    <property type="component" value="Unassembled WGS sequence"/>
</dbReference>
<dbReference type="CDD" id="cd09299">
    <property type="entry name" value="TDT"/>
    <property type="match status" value="1"/>
</dbReference>
<evidence type="ECO:0000313" key="9">
    <source>
        <dbReference type="EMBL" id="KPV43623.1"/>
    </source>
</evidence>
<dbReference type="Pfam" id="PF03595">
    <property type="entry name" value="SLAC1"/>
    <property type="match status" value="1"/>
</dbReference>
<sequence length="374" mass="41297">MSVIKQIGPNWFTTVMGIGIVSALTYTSPISIPFQHVLGVVLFLILNVVFVAALCSWILRWVVHTKEALDDFRHPSRALFYGAFAMGINVVGNDYFLIGTHIFNTTSALLVSKIFWMSGAAASILTVIIVPYLLFVEHHVEPHQALATWLIPVVPPIVAAATGVNLIPTWHGHAAQFTMLALILAMFGVTCFLFIMVSGLVYSRLVYHKRLNGEAAPSLWVEIGPVGMSMALFGALPTQTVGLLAKYTPILHTVGLIFDVALWGIGVWWIIISSMHTILHLTTRGDGLPFHMGWWSYVFPIGSFTSGTYALAHLTSYPMFFIASLVQLAILWACFIIVLTRTTNGLVKGELIKWRADHSQNDHHKNYPGITKVS</sequence>
<feature type="transmembrane region" description="Helical" evidence="8">
    <location>
        <begin position="12"/>
        <end position="32"/>
    </location>
</feature>
<dbReference type="EMBL" id="LJCO01000047">
    <property type="protein sequence ID" value="KPV43623.1"/>
    <property type="molecule type" value="Genomic_DNA"/>
</dbReference>
<evidence type="ECO:0000313" key="10">
    <source>
        <dbReference type="Proteomes" id="UP000050482"/>
    </source>
</evidence>
<feature type="transmembrane region" description="Helical" evidence="8">
    <location>
        <begin position="219"/>
        <end position="238"/>
    </location>
</feature>
<dbReference type="InterPro" id="IPR004695">
    <property type="entry name" value="SLAC1/Mae1/Ssu1/TehA"/>
</dbReference>
<dbReference type="InterPro" id="IPR051629">
    <property type="entry name" value="Sulfite_efflux_TDT"/>
</dbReference>
<feature type="transmembrane region" description="Helical" evidence="8">
    <location>
        <begin position="179"/>
        <end position="207"/>
    </location>
</feature>
<dbReference type="AlphaFoldDB" id="A0A0P9D269"/>
<dbReference type="PATRIC" id="fig|471514.4.peg.2652"/>
<evidence type="ECO:0000256" key="3">
    <source>
        <dbReference type="ARBA" id="ARBA00022448"/>
    </source>
</evidence>
<evidence type="ECO:0000256" key="2">
    <source>
        <dbReference type="ARBA" id="ARBA00008566"/>
    </source>
</evidence>
<evidence type="ECO:0000256" key="5">
    <source>
        <dbReference type="ARBA" id="ARBA00022692"/>
    </source>
</evidence>
<gene>
    <name evidence="9" type="ORF">AN477_11510</name>
</gene>
<evidence type="ECO:0000256" key="4">
    <source>
        <dbReference type="ARBA" id="ARBA00022475"/>
    </source>
</evidence>
<feature type="transmembrane region" description="Helical" evidence="8">
    <location>
        <begin position="114"/>
        <end position="134"/>
    </location>
</feature>
<proteinExistence type="inferred from homology"/>
<dbReference type="PANTHER" id="PTHR31686:SF1">
    <property type="entry name" value="SULFITE EFFLUX PUMP SSU1"/>
    <property type="match status" value="1"/>
</dbReference>
<protein>
    <submittedName>
        <fullName evidence="9">C4-dicarboxylate ABC transporter</fullName>
    </submittedName>
</protein>
<dbReference type="STRING" id="471514.AN477_11510"/>
<dbReference type="RefSeq" id="WP_054969307.1">
    <property type="nucleotide sequence ID" value="NZ_LJCO01000047.1"/>
</dbReference>
<keyword evidence="5 8" id="KW-0812">Transmembrane</keyword>
<feature type="transmembrane region" description="Helical" evidence="8">
    <location>
        <begin position="79"/>
        <end position="102"/>
    </location>
</feature>
<keyword evidence="10" id="KW-1185">Reference proteome</keyword>
<keyword evidence="7 8" id="KW-0472">Membrane</keyword>
<dbReference type="GO" id="GO:0000319">
    <property type="term" value="F:sulfite transmembrane transporter activity"/>
    <property type="evidence" value="ECO:0007669"/>
    <property type="project" value="TreeGrafter"/>
</dbReference>
<dbReference type="Gene3D" id="1.50.10.150">
    <property type="entry name" value="Voltage-dependent anion channel"/>
    <property type="match status" value="1"/>
</dbReference>
<feature type="transmembrane region" description="Helical" evidence="8">
    <location>
        <begin position="292"/>
        <end position="312"/>
    </location>
</feature>
<comment type="subcellular location">
    <subcellularLocation>
        <location evidence="1">Cell membrane</location>
        <topology evidence="1">Multi-pass membrane protein</topology>
    </subcellularLocation>
</comment>
<evidence type="ECO:0000256" key="7">
    <source>
        <dbReference type="ARBA" id="ARBA00023136"/>
    </source>
</evidence>
<dbReference type="OrthoDB" id="958273at2"/>
<accession>A0A0P9D269</accession>
<feature type="transmembrane region" description="Helical" evidence="8">
    <location>
        <begin position="38"/>
        <end position="59"/>
    </location>
</feature>
<name>A0A0P9D269_9BACL</name>
<dbReference type="PANTHER" id="PTHR31686">
    <property type="match status" value="1"/>
</dbReference>
<dbReference type="GO" id="GO:0005886">
    <property type="term" value="C:plasma membrane"/>
    <property type="evidence" value="ECO:0007669"/>
    <property type="project" value="UniProtKB-SubCell"/>
</dbReference>
<organism evidence="9 10">
    <name type="scientific">Alicyclobacillus ferrooxydans</name>
    <dbReference type="NCBI Taxonomy" id="471514"/>
    <lineage>
        <taxon>Bacteria</taxon>
        <taxon>Bacillati</taxon>
        <taxon>Bacillota</taxon>
        <taxon>Bacilli</taxon>
        <taxon>Bacillales</taxon>
        <taxon>Alicyclobacillaceae</taxon>
        <taxon>Alicyclobacillus</taxon>
    </lineage>
</organism>